<dbReference type="Gene3D" id="3.20.20.70">
    <property type="entry name" value="Aldolase class I"/>
    <property type="match status" value="1"/>
</dbReference>
<organism evidence="3 4">
    <name type="scientific">Candidatus Microbacterium phytovorans</name>
    <dbReference type="NCBI Taxonomy" id="3121374"/>
    <lineage>
        <taxon>Bacteria</taxon>
        <taxon>Bacillati</taxon>
        <taxon>Actinomycetota</taxon>
        <taxon>Actinomycetes</taxon>
        <taxon>Micrococcales</taxon>
        <taxon>Microbacteriaceae</taxon>
        <taxon>Microbacterium</taxon>
    </lineage>
</organism>
<name>A0AAJ5W4R3_9MICO</name>
<accession>A0AAJ5W4R3</accession>
<dbReference type="InterPro" id="IPR013785">
    <property type="entry name" value="Aldolase_TIM"/>
</dbReference>
<dbReference type="InterPro" id="IPR004352">
    <property type="entry name" value="GH114_TIM-barrel"/>
</dbReference>
<dbReference type="PANTHER" id="PTHR35273">
    <property type="entry name" value="ALPHA-1,4 POLYGALACTOSAMINIDASE, PUTATIVE (AFU_ORTHOLOGUE AFUA_3G07890)-RELATED"/>
    <property type="match status" value="1"/>
</dbReference>
<feature type="signal peptide" evidence="1">
    <location>
        <begin position="1"/>
        <end position="32"/>
    </location>
</feature>
<dbReference type="Pfam" id="PF03537">
    <property type="entry name" value="Glyco_hydro_114"/>
    <property type="match status" value="1"/>
</dbReference>
<keyword evidence="1" id="KW-0732">Signal</keyword>
<feature type="chain" id="PRO_5042505528" evidence="1">
    <location>
        <begin position="33"/>
        <end position="290"/>
    </location>
</feature>
<reference evidence="3" key="1">
    <citation type="submission" date="2023-03" db="EMBL/GenBank/DDBJ databases">
        <title>Andean soil-derived lignocellulolytic bacterial consortium as a source of novel taxa and putative plastic-active enzymes.</title>
        <authorList>
            <person name="Diaz-Garcia L."/>
            <person name="Chuvochina M."/>
            <person name="Feuerriegel G."/>
            <person name="Bunk B."/>
            <person name="Sproer C."/>
            <person name="Streit W.R."/>
            <person name="Rodriguez L.M."/>
            <person name="Overmann J."/>
            <person name="Jimenez D.J."/>
        </authorList>
    </citation>
    <scope>NUCLEOTIDE SEQUENCE</scope>
    <source>
        <strain evidence="3">MAG 4610</strain>
    </source>
</reference>
<dbReference type="AlphaFoldDB" id="A0AAJ5W4R3"/>
<dbReference type="EMBL" id="CP119321">
    <property type="protein sequence ID" value="WEK14924.1"/>
    <property type="molecule type" value="Genomic_DNA"/>
</dbReference>
<evidence type="ECO:0000256" key="1">
    <source>
        <dbReference type="SAM" id="SignalP"/>
    </source>
</evidence>
<dbReference type="InterPro" id="IPR017853">
    <property type="entry name" value="GH"/>
</dbReference>
<feature type="domain" description="Glycoside-hydrolase family GH114 TIM-barrel" evidence="2">
    <location>
        <begin position="63"/>
        <end position="276"/>
    </location>
</feature>
<dbReference type="PANTHER" id="PTHR35273:SF2">
    <property type="entry name" value="ALPHA-GALACTOSIDASE"/>
    <property type="match status" value="1"/>
</dbReference>
<evidence type="ECO:0000313" key="3">
    <source>
        <dbReference type="EMBL" id="WEK14924.1"/>
    </source>
</evidence>
<dbReference type="PROSITE" id="PS51257">
    <property type="entry name" value="PROKAR_LIPOPROTEIN"/>
    <property type="match status" value="1"/>
</dbReference>
<gene>
    <name evidence="3" type="ORF">P0Y48_06965</name>
</gene>
<dbReference type="Proteomes" id="UP001213972">
    <property type="component" value="Chromosome"/>
</dbReference>
<proteinExistence type="predicted"/>
<sequence>MSRHVRDRTASSGVLTLVAVMASLVLSGCAAATAVPAETPDATATPSPSAASVALPPAGGAPDYQLGGAYDPASGVEIVARDRTAPPAASLYSICYVNAFQTQPGEADDWPGALLLRDAAGELVIDPDWPDEVIVDTRDAAGVAARVIPWIEGCAADGFDAVEFDNLDTYTRTDGALSRADNVAVAGLLVEAAHRVGLAAGQKNAAEDAELLRTEASFDFAVTEECAAYDECAAYTDVYGDAVIGIEYTDNLPRPFAEVCEHEDRPASLVLRDRDLTVVGDPAYVFELCD</sequence>
<protein>
    <submittedName>
        <fullName evidence="3">Endo alpha-1,4 polygalactosaminidase</fullName>
    </submittedName>
</protein>
<evidence type="ECO:0000313" key="4">
    <source>
        <dbReference type="Proteomes" id="UP001213972"/>
    </source>
</evidence>
<evidence type="ECO:0000259" key="2">
    <source>
        <dbReference type="Pfam" id="PF03537"/>
    </source>
</evidence>
<dbReference type="SUPFAM" id="SSF51445">
    <property type="entry name" value="(Trans)glycosidases"/>
    <property type="match status" value="1"/>
</dbReference>